<organism evidence="5 6">
    <name type="scientific">Reinekea blandensis MED297</name>
    <dbReference type="NCBI Taxonomy" id="314283"/>
    <lineage>
        <taxon>Bacteria</taxon>
        <taxon>Pseudomonadati</taxon>
        <taxon>Pseudomonadota</taxon>
        <taxon>Gammaproteobacteria</taxon>
        <taxon>Oceanospirillales</taxon>
        <taxon>Saccharospirillaceae</taxon>
        <taxon>Reinekea</taxon>
    </lineage>
</organism>
<keyword evidence="2 3" id="KW-0732">Signal</keyword>
<dbReference type="STRING" id="314283.MED297_14480"/>
<dbReference type="CDD" id="cd10973">
    <property type="entry name" value="CE4_DAC_u4_5s"/>
    <property type="match status" value="1"/>
</dbReference>
<dbReference type="InterPro" id="IPR011330">
    <property type="entry name" value="Glyco_hydro/deAcase_b/a-brl"/>
</dbReference>
<evidence type="ECO:0000313" key="6">
    <source>
        <dbReference type="Proteomes" id="UP000005953"/>
    </source>
</evidence>
<dbReference type="RefSeq" id="WP_008042892.1">
    <property type="nucleotide sequence ID" value="NZ_CH724149.1"/>
</dbReference>
<dbReference type="InterPro" id="IPR051398">
    <property type="entry name" value="Polysacch_Deacetylase"/>
</dbReference>
<keyword evidence="6" id="KW-1185">Reference proteome</keyword>
<dbReference type="AlphaFoldDB" id="A4BGT2"/>
<dbReference type="Gene3D" id="3.20.20.370">
    <property type="entry name" value="Glycoside hydrolase/deacetylase"/>
    <property type="match status" value="1"/>
</dbReference>
<comment type="caution">
    <text evidence="5">The sequence shown here is derived from an EMBL/GenBank/DDBJ whole genome shotgun (WGS) entry which is preliminary data.</text>
</comment>
<dbReference type="PANTHER" id="PTHR34216">
    <property type="match status" value="1"/>
</dbReference>
<proteinExistence type="predicted"/>
<reference evidence="5 6" key="1">
    <citation type="submission" date="2006-02" db="EMBL/GenBank/DDBJ databases">
        <authorList>
            <person name="Pinhassi J."/>
            <person name="Pedros-Alio C."/>
            <person name="Ferriera S."/>
            <person name="Johnson J."/>
            <person name="Kravitz S."/>
            <person name="Halpern A."/>
            <person name="Remington K."/>
            <person name="Beeson K."/>
            <person name="Tran B."/>
            <person name="Rogers Y.-H."/>
            <person name="Friedman R."/>
            <person name="Venter J.C."/>
        </authorList>
    </citation>
    <scope>NUCLEOTIDE SEQUENCE [LARGE SCALE GENOMIC DNA]</scope>
    <source>
        <strain evidence="5 6">MED297</strain>
    </source>
</reference>
<dbReference type="GO" id="GO:0005576">
    <property type="term" value="C:extracellular region"/>
    <property type="evidence" value="ECO:0007669"/>
    <property type="project" value="UniProtKB-SubCell"/>
</dbReference>
<feature type="signal peptide" evidence="3">
    <location>
        <begin position="1"/>
        <end position="22"/>
    </location>
</feature>
<dbReference type="PANTHER" id="PTHR34216:SF3">
    <property type="entry name" value="POLY-BETA-1,6-N-ACETYL-D-GLUCOSAMINE N-DEACETYLASE"/>
    <property type="match status" value="1"/>
</dbReference>
<protein>
    <submittedName>
        <fullName evidence="5">Polysaccharide deacetylase family protein</fullName>
    </submittedName>
</protein>
<dbReference type="OrthoDB" id="9814639at2"/>
<gene>
    <name evidence="5" type="ORF">MED297_14480</name>
</gene>
<dbReference type="GO" id="GO:0016810">
    <property type="term" value="F:hydrolase activity, acting on carbon-nitrogen (but not peptide) bonds"/>
    <property type="evidence" value="ECO:0007669"/>
    <property type="project" value="InterPro"/>
</dbReference>
<evidence type="ECO:0000259" key="4">
    <source>
        <dbReference type="PROSITE" id="PS51677"/>
    </source>
</evidence>
<dbReference type="Proteomes" id="UP000005953">
    <property type="component" value="Unassembled WGS sequence"/>
</dbReference>
<dbReference type="Pfam" id="PF01522">
    <property type="entry name" value="Polysacc_deac_1"/>
    <property type="match status" value="1"/>
</dbReference>
<dbReference type="EMBL" id="AAOE01000017">
    <property type="protein sequence ID" value="EAR08730.1"/>
    <property type="molecule type" value="Genomic_DNA"/>
</dbReference>
<comment type="subcellular location">
    <subcellularLocation>
        <location evidence="1">Secreted</location>
    </subcellularLocation>
</comment>
<dbReference type="InterPro" id="IPR002509">
    <property type="entry name" value="NODB_dom"/>
</dbReference>
<evidence type="ECO:0000256" key="1">
    <source>
        <dbReference type="ARBA" id="ARBA00004613"/>
    </source>
</evidence>
<evidence type="ECO:0000256" key="3">
    <source>
        <dbReference type="SAM" id="SignalP"/>
    </source>
</evidence>
<dbReference type="PROSITE" id="PS51677">
    <property type="entry name" value="NODB"/>
    <property type="match status" value="1"/>
</dbReference>
<feature type="chain" id="PRO_5002666522" evidence="3">
    <location>
        <begin position="23"/>
        <end position="346"/>
    </location>
</feature>
<feature type="domain" description="NodB homology" evidence="4">
    <location>
        <begin position="82"/>
        <end position="284"/>
    </location>
</feature>
<dbReference type="GO" id="GO:0005975">
    <property type="term" value="P:carbohydrate metabolic process"/>
    <property type="evidence" value="ECO:0007669"/>
    <property type="project" value="InterPro"/>
</dbReference>
<name>A4BGT2_9GAMM</name>
<accession>A4BGT2</accession>
<evidence type="ECO:0000313" key="5">
    <source>
        <dbReference type="EMBL" id="EAR08730.1"/>
    </source>
</evidence>
<sequence length="346" mass="39171">MSRLKRFLTVLVTLMFSLAAQAGSHINILVYHHVSENTPASTSVSPAQFREHLQLLQDNGFNVVDLESTLAQLQRGETVPDNAVAITFDDGYHNIYDNAWPLLKTFNFPFTVFVATDAIDQQYSDMMSWDQLRDMHQAGVTIANHSSDHGYLVRHQPRDEQWLTSTIANIEHAQERLEEELGSGVPKWLAYPYGEFSDALAERLQTLNYTAFAQHSGGVWSGSDFQAIPRFAAAGIYANPKTLLTKLQSRPMPVDEAQVSDMVTTQSRPELVATLVERNDFAKALNCFVDGAWQDSSWPSDLTFRVQSDTDLGEGRHRYNCTAKARSGDFYYWYSKPWLIYGQQDR</sequence>
<dbReference type="HOGENOM" id="CLU_030024_0_1_6"/>
<dbReference type="SUPFAM" id="SSF88713">
    <property type="entry name" value="Glycoside hydrolase/deacetylase"/>
    <property type="match status" value="1"/>
</dbReference>
<evidence type="ECO:0000256" key="2">
    <source>
        <dbReference type="ARBA" id="ARBA00022729"/>
    </source>
</evidence>